<evidence type="ECO:0000256" key="2">
    <source>
        <dbReference type="ARBA" id="ARBA00022448"/>
    </source>
</evidence>
<comment type="similarity">
    <text evidence="1">Belongs to the ABC transporter superfamily.</text>
</comment>
<dbReference type="CDD" id="cd03235">
    <property type="entry name" value="ABC_Metallic_Cations"/>
    <property type="match status" value="1"/>
</dbReference>
<evidence type="ECO:0000259" key="5">
    <source>
        <dbReference type="PROSITE" id="PS50893"/>
    </source>
</evidence>
<name>A0A1V4HRQ1_9BACL</name>
<gene>
    <name evidence="6" type="ORF">BC351_16355</name>
</gene>
<evidence type="ECO:0000256" key="3">
    <source>
        <dbReference type="ARBA" id="ARBA00022741"/>
    </source>
</evidence>
<evidence type="ECO:0000313" key="7">
    <source>
        <dbReference type="Proteomes" id="UP000190626"/>
    </source>
</evidence>
<feature type="domain" description="ABC transporter" evidence="5">
    <location>
        <begin position="14"/>
        <end position="249"/>
    </location>
</feature>
<keyword evidence="7" id="KW-1185">Reference proteome</keyword>
<dbReference type="InterPro" id="IPR003439">
    <property type="entry name" value="ABC_transporter-like_ATP-bd"/>
</dbReference>
<dbReference type="FunFam" id="3.40.50.300:FF:000134">
    <property type="entry name" value="Iron-enterobactin ABC transporter ATP-binding protein"/>
    <property type="match status" value="1"/>
</dbReference>
<sequence>MEISQKEFCHRSIVSMDDVSFSYEHKKVIDKLRFDVLERDFVGVIGSNGAGKTTLLKMLVGLLKPTAGEIRLFDRPLSQFKDWERIGYVPQKNAFNPLFPATVREIVLSGMYTKKRVYRRLSKVDLQKAEDAMLAMRIEDLADRRIGQLSGGQQQRAFLARAIVNNPELLILDEPTVGIDAETQVGFFRMIRHMHQHHHMTFIMVSHDMDMMQSYLGTEPQQVSGGIKFYVKHTHDPEDCRETNLTHSIGQIREMIGVQ</sequence>
<dbReference type="AlphaFoldDB" id="A0A1V4HRQ1"/>
<comment type="caution">
    <text evidence="6">The sequence shown here is derived from an EMBL/GenBank/DDBJ whole genome shotgun (WGS) entry which is preliminary data.</text>
</comment>
<dbReference type="PANTHER" id="PTHR42734:SF17">
    <property type="entry name" value="METAL TRANSPORT SYSTEM ATP-BINDING PROTEIN TM_0124-RELATED"/>
    <property type="match status" value="1"/>
</dbReference>
<protein>
    <submittedName>
        <fullName evidence="6">ABC transporter</fullName>
    </submittedName>
</protein>
<dbReference type="PROSITE" id="PS00211">
    <property type="entry name" value="ABC_TRANSPORTER_1"/>
    <property type="match status" value="1"/>
</dbReference>
<keyword evidence="4" id="KW-0067">ATP-binding</keyword>
<dbReference type="InterPro" id="IPR050153">
    <property type="entry name" value="Metal_Ion_Import_ABC"/>
</dbReference>
<dbReference type="InterPro" id="IPR017871">
    <property type="entry name" value="ABC_transporter-like_CS"/>
</dbReference>
<reference evidence="7" key="1">
    <citation type="submission" date="2016-07" db="EMBL/GenBank/DDBJ databases">
        <authorList>
            <person name="Florea S."/>
            <person name="Webb J.S."/>
            <person name="Jaromczyk J."/>
            <person name="Schardl C.L."/>
        </authorList>
    </citation>
    <scope>NUCLEOTIDE SEQUENCE [LARGE SCALE GENOMIC DNA]</scope>
    <source>
        <strain evidence="7">CY1</strain>
    </source>
</reference>
<dbReference type="STRING" id="1469647.BC351_16355"/>
<dbReference type="Proteomes" id="UP000190626">
    <property type="component" value="Unassembled WGS sequence"/>
</dbReference>
<organism evidence="6 7">
    <name type="scientific">Paenibacillus ferrarius</name>
    <dbReference type="NCBI Taxonomy" id="1469647"/>
    <lineage>
        <taxon>Bacteria</taxon>
        <taxon>Bacillati</taxon>
        <taxon>Bacillota</taxon>
        <taxon>Bacilli</taxon>
        <taxon>Bacillales</taxon>
        <taxon>Paenibacillaceae</taxon>
        <taxon>Paenibacillus</taxon>
    </lineage>
</organism>
<keyword evidence="3" id="KW-0547">Nucleotide-binding</keyword>
<dbReference type="SMART" id="SM00382">
    <property type="entry name" value="AAA"/>
    <property type="match status" value="1"/>
</dbReference>
<dbReference type="PANTHER" id="PTHR42734">
    <property type="entry name" value="METAL TRANSPORT SYSTEM ATP-BINDING PROTEIN TM_0124-RELATED"/>
    <property type="match status" value="1"/>
</dbReference>
<evidence type="ECO:0000313" key="6">
    <source>
        <dbReference type="EMBL" id="OPH60770.1"/>
    </source>
</evidence>
<dbReference type="Pfam" id="PF00005">
    <property type="entry name" value="ABC_tran"/>
    <property type="match status" value="1"/>
</dbReference>
<dbReference type="OrthoDB" id="9806726at2"/>
<dbReference type="EMBL" id="MBTG01000003">
    <property type="protein sequence ID" value="OPH60770.1"/>
    <property type="molecule type" value="Genomic_DNA"/>
</dbReference>
<dbReference type="InterPro" id="IPR003593">
    <property type="entry name" value="AAA+_ATPase"/>
</dbReference>
<evidence type="ECO:0000256" key="1">
    <source>
        <dbReference type="ARBA" id="ARBA00005417"/>
    </source>
</evidence>
<dbReference type="GO" id="GO:0016887">
    <property type="term" value="F:ATP hydrolysis activity"/>
    <property type="evidence" value="ECO:0007669"/>
    <property type="project" value="InterPro"/>
</dbReference>
<dbReference type="InterPro" id="IPR027417">
    <property type="entry name" value="P-loop_NTPase"/>
</dbReference>
<accession>A0A1V4HRQ1</accession>
<dbReference type="SUPFAM" id="SSF52540">
    <property type="entry name" value="P-loop containing nucleoside triphosphate hydrolases"/>
    <property type="match status" value="1"/>
</dbReference>
<proteinExistence type="inferred from homology"/>
<dbReference type="GO" id="GO:0005524">
    <property type="term" value="F:ATP binding"/>
    <property type="evidence" value="ECO:0007669"/>
    <property type="project" value="UniProtKB-KW"/>
</dbReference>
<evidence type="ECO:0000256" key="4">
    <source>
        <dbReference type="ARBA" id="ARBA00022840"/>
    </source>
</evidence>
<dbReference type="PROSITE" id="PS50893">
    <property type="entry name" value="ABC_TRANSPORTER_2"/>
    <property type="match status" value="1"/>
</dbReference>
<keyword evidence="2" id="KW-0813">Transport</keyword>
<dbReference type="Gene3D" id="3.40.50.300">
    <property type="entry name" value="P-loop containing nucleotide triphosphate hydrolases"/>
    <property type="match status" value="1"/>
</dbReference>
<dbReference type="RefSeq" id="WP_079409522.1">
    <property type="nucleotide sequence ID" value="NZ_MBTG01000003.1"/>
</dbReference>